<dbReference type="GO" id="GO:0003677">
    <property type="term" value="F:DNA binding"/>
    <property type="evidence" value="ECO:0007669"/>
    <property type="project" value="InterPro"/>
</dbReference>
<reference evidence="2" key="1">
    <citation type="submission" date="2018-06" db="EMBL/GenBank/DDBJ databases">
        <title>Genomic Encyclopedia of Type Strains, Phase IV (KMG-V): Genome sequencing to study the core and pangenomes of soil and plant-associated prokaryotes.</title>
        <authorList>
            <person name="Whitman W."/>
        </authorList>
    </citation>
    <scope>NUCLEOTIDE SEQUENCE [LARGE SCALE GENOMIC DNA]</scope>
    <source>
        <strain evidence="2">MLR2-44</strain>
    </source>
</reference>
<comment type="caution">
    <text evidence="2">The sequence shown here is derived from an EMBL/GenBank/DDBJ whole genome shotgun (WGS) entry which is preliminary data.</text>
</comment>
<dbReference type="Gene3D" id="1.10.10.60">
    <property type="entry name" value="Homeodomain-like"/>
    <property type="match status" value="1"/>
</dbReference>
<keyword evidence="3" id="KW-1185">Reference proteome</keyword>
<evidence type="ECO:0000313" key="3">
    <source>
        <dbReference type="Proteomes" id="UP000249638"/>
    </source>
</evidence>
<dbReference type="InterPro" id="IPR002514">
    <property type="entry name" value="Transposase_8"/>
</dbReference>
<gene>
    <name evidence="2" type="ORF">C7416_1401</name>
</gene>
<sequence>MTKQRRKFDASFKLEVVRMVREQGLSVTEVCHTMGIGETALRRWLTQYDLELAGGQGSGKPLTPEQLRIRQLEEENRRLKEDNQILKKASAFFARELK</sequence>
<dbReference type="InterPro" id="IPR009057">
    <property type="entry name" value="Homeodomain-like_sf"/>
</dbReference>
<dbReference type="EMBL" id="QKZN01000040">
    <property type="protein sequence ID" value="PZX20461.1"/>
    <property type="molecule type" value="Genomic_DNA"/>
</dbReference>
<evidence type="ECO:0000313" key="2">
    <source>
        <dbReference type="EMBL" id="PZX20461.1"/>
    </source>
</evidence>
<proteinExistence type="predicted"/>
<name>A0A2W7NJ23_9BURK</name>
<accession>A0A2W7NJ23</accession>
<dbReference type="Proteomes" id="UP000249638">
    <property type="component" value="Unassembled WGS sequence"/>
</dbReference>
<dbReference type="AlphaFoldDB" id="A0A2W7NJ23"/>
<dbReference type="PANTHER" id="PTHR33215">
    <property type="entry name" value="PROTEIN DISTAL ANTENNA"/>
    <property type="match status" value="1"/>
</dbReference>
<organism evidence="2 3">
    <name type="scientific">Cupriavidus phytorum</name>
    <dbReference type="NCBI Taxonomy" id="3024399"/>
    <lineage>
        <taxon>Bacteria</taxon>
        <taxon>Pseudomonadati</taxon>
        <taxon>Pseudomonadota</taxon>
        <taxon>Betaproteobacteria</taxon>
        <taxon>Burkholderiales</taxon>
        <taxon>Burkholderiaceae</taxon>
        <taxon>Cupriavidus</taxon>
    </lineage>
</organism>
<keyword evidence="1" id="KW-0175">Coiled coil</keyword>
<protein>
    <submittedName>
        <fullName evidence="2">Transposase</fullName>
    </submittedName>
</protein>
<evidence type="ECO:0000256" key="1">
    <source>
        <dbReference type="SAM" id="Coils"/>
    </source>
</evidence>
<dbReference type="GO" id="GO:0004803">
    <property type="term" value="F:transposase activity"/>
    <property type="evidence" value="ECO:0007669"/>
    <property type="project" value="InterPro"/>
</dbReference>
<dbReference type="Pfam" id="PF01527">
    <property type="entry name" value="HTH_Tnp_1"/>
    <property type="match status" value="1"/>
</dbReference>
<dbReference type="InterPro" id="IPR051839">
    <property type="entry name" value="RD_transcriptional_regulator"/>
</dbReference>
<dbReference type="PANTHER" id="PTHR33215:SF12">
    <property type="entry name" value="TRANSPOSASE INSN FOR INSERTION SEQUENCE ELEMENT IS911A-RELATED"/>
    <property type="match status" value="1"/>
</dbReference>
<dbReference type="GO" id="GO:0006313">
    <property type="term" value="P:DNA transposition"/>
    <property type="evidence" value="ECO:0007669"/>
    <property type="project" value="InterPro"/>
</dbReference>
<dbReference type="SUPFAM" id="SSF46689">
    <property type="entry name" value="Homeodomain-like"/>
    <property type="match status" value="1"/>
</dbReference>
<feature type="coiled-coil region" evidence="1">
    <location>
        <begin position="62"/>
        <end position="89"/>
    </location>
</feature>